<dbReference type="AlphaFoldDB" id="A0A5C2RXP6"/>
<sequence>MLKLQVCQRQPPPLHVDCKMTGIRPTKYTAVDLAREDELEPTEAAMMDDDEKAEHCNLERDEEDEDWRPSQGTAYGSSQSMSDDMDESDCLTITGGAKVAPQGDGDHTMDTSDDDVENEEEEEGDEEELEDEDDDNRFPEDLLRKLAEARDAWFAETYRVAAFLAAVRPFTGLTREELNTAYDIVRKRSRHEP</sequence>
<name>A0A5C2RXP6_9APHY</name>
<feature type="compositionally biased region" description="Acidic residues" evidence="1">
    <location>
        <begin position="111"/>
        <end position="135"/>
    </location>
</feature>
<evidence type="ECO:0000313" key="2">
    <source>
        <dbReference type="EMBL" id="RPD55837.1"/>
    </source>
</evidence>
<evidence type="ECO:0000313" key="3">
    <source>
        <dbReference type="Proteomes" id="UP000313359"/>
    </source>
</evidence>
<keyword evidence="3" id="KW-1185">Reference proteome</keyword>
<dbReference type="Proteomes" id="UP000313359">
    <property type="component" value="Unassembled WGS sequence"/>
</dbReference>
<organism evidence="2 3">
    <name type="scientific">Lentinus tigrinus ALCF2SS1-6</name>
    <dbReference type="NCBI Taxonomy" id="1328759"/>
    <lineage>
        <taxon>Eukaryota</taxon>
        <taxon>Fungi</taxon>
        <taxon>Dikarya</taxon>
        <taxon>Basidiomycota</taxon>
        <taxon>Agaricomycotina</taxon>
        <taxon>Agaricomycetes</taxon>
        <taxon>Polyporales</taxon>
        <taxon>Polyporaceae</taxon>
        <taxon>Lentinus</taxon>
    </lineage>
</organism>
<proteinExistence type="predicted"/>
<dbReference type="EMBL" id="ML122292">
    <property type="protein sequence ID" value="RPD55837.1"/>
    <property type="molecule type" value="Genomic_DNA"/>
</dbReference>
<feature type="region of interest" description="Disordered" evidence="1">
    <location>
        <begin position="36"/>
        <end position="138"/>
    </location>
</feature>
<accession>A0A5C2RXP6</accession>
<protein>
    <submittedName>
        <fullName evidence="2">Uncharacterized protein</fullName>
    </submittedName>
</protein>
<feature type="compositionally biased region" description="Acidic residues" evidence="1">
    <location>
        <begin position="36"/>
        <end position="51"/>
    </location>
</feature>
<reference evidence="2" key="1">
    <citation type="journal article" date="2018" name="Genome Biol. Evol.">
        <title>Genomics and development of Lentinus tigrinus, a white-rot wood-decaying mushroom with dimorphic fruiting bodies.</title>
        <authorList>
            <person name="Wu B."/>
            <person name="Xu Z."/>
            <person name="Knudson A."/>
            <person name="Carlson A."/>
            <person name="Chen N."/>
            <person name="Kovaka S."/>
            <person name="LaButti K."/>
            <person name="Lipzen A."/>
            <person name="Pennachio C."/>
            <person name="Riley R."/>
            <person name="Schakwitz W."/>
            <person name="Umezawa K."/>
            <person name="Ohm R.A."/>
            <person name="Grigoriev I.V."/>
            <person name="Nagy L.G."/>
            <person name="Gibbons J."/>
            <person name="Hibbett D."/>
        </authorList>
    </citation>
    <scope>NUCLEOTIDE SEQUENCE [LARGE SCALE GENOMIC DNA]</scope>
    <source>
        <strain evidence="2">ALCF2SS1-6</strain>
    </source>
</reference>
<gene>
    <name evidence="2" type="ORF">L227DRAFT_614971</name>
</gene>
<dbReference type="OrthoDB" id="10633550at2759"/>
<evidence type="ECO:0000256" key="1">
    <source>
        <dbReference type="SAM" id="MobiDB-lite"/>
    </source>
</evidence>